<protein>
    <submittedName>
        <fullName evidence="1">Uncharacterized protein</fullName>
    </submittedName>
</protein>
<dbReference type="AlphaFoldDB" id="A0A540NQ18"/>
<dbReference type="EMBL" id="VIEB01000013">
    <property type="protein sequence ID" value="TQE13121.1"/>
    <property type="molecule type" value="Genomic_DNA"/>
</dbReference>
<name>A0A540NQ18_MALBA</name>
<evidence type="ECO:0000313" key="2">
    <source>
        <dbReference type="Proteomes" id="UP000315295"/>
    </source>
</evidence>
<proteinExistence type="predicted"/>
<evidence type="ECO:0000313" key="1">
    <source>
        <dbReference type="EMBL" id="TQE13121.1"/>
    </source>
</evidence>
<reference evidence="1 2" key="1">
    <citation type="journal article" date="2019" name="G3 (Bethesda)">
        <title>Sequencing of a Wild Apple (Malus baccata) Genome Unravels the Differences Between Cultivated and Wild Apple Species Regarding Disease Resistance and Cold Tolerance.</title>
        <authorList>
            <person name="Chen X."/>
        </authorList>
    </citation>
    <scope>NUCLEOTIDE SEQUENCE [LARGE SCALE GENOMIC DNA]</scope>
    <source>
        <strain evidence="2">cv. Shandingzi</strain>
        <tissue evidence="1">Leaves</tissue>
    </source>
</reference>
<dbReference type="Proteomes" id="UP000315295">
    <property type="component" value="Unassembled WGS sequence"/>
</dbReference>
<gene>
    <name evidence="1" type="ORF">C1H46_001205</name>
</gene>
<comment type="caution">
    <text evidence="1">The sequence shown here is derived from an EMBL/GenBank/DDBJ whole genome shotgun (WGS) entry which is preliminary data.</text>
</comment>
<organism evidence="1 2">
    <name type="scientific">Malus baccata</name>
    <name type="common">Siberian crab apple</name>
    <name type="synonym">Pyrus baccata</name>
    <dbReference type="NCBI Taxonomy" id="106549"/>
    <lineage>
        <taxon>Eukaryota</taxon>
        <taxon>Viridiplantae</taxon>
        <taxon>Streptophyta</taxon>
        <taxon>Embryophyta</taxon>
        <taxon>Tracheophyta</taxon>
        <taxon>Spermatophyta</taxon>
        <taxon>Magnoliopsida</taxon>
        <taxon>eudicotyledons</taxon>
        <taxon>Gunneridae</taxon>
        <taxon>Pentapetalae</taxon>
        <taxon>rosids</taxon>
        <taxon>fabids</taxon>
        <taxon>Rosales</taxon>
        <taxon>Rosaceae</taxon>
        <taxon>Amygdaloideae</taxon>
        <taxon>Maleae</taxon>
        <taxon>Malus</taxon>
    </lineage>
</organism>
<keyword evidence="2" id="KW-1185">Reference proteome</keyword>
<accession>A0A540NQ18</accession>
<sequence length="80" mass="7867">MGFRDSPAFGGDCGGDGSCSKIGASGNSGWGCLGNAVVAMEGTSGVSDGRGGDNHDVMVVKATMMLVAEMLAAAVLMGCY</sequence>